<gene>
    <name evidence="2" type="ORF">BDW02DRAFT_615419</name>
</gene>
<reference evidence="2" key="1">
    <citation type="submission" date="2020-01" db="EMBL/GenBank/DDBJ databases">
        <authorList>
            <consortium name="DOE Joint Genome Institute"/>
            <person name="Haridas S."/>
            <person name="Albert R."/>
            <person name="Binder M."/>
            <person name="Bloem J."/>
            <person name="Labutti K."/>
            <person name="Salamov A."/>
            <person name="Andreopoulos B."/>
            <person name="Baker S.E."/>
            <person name="Barry K."/>
            <person name="Bills G."/>
            <person name="Bluhm B.H."/>
            <person name="Cannon C."/>
            <person name="Castanera R."/>
            <person name="Culley D.E."/>
            <person name="Daum C."/>
            <person name="Ezra D."/>
            <person name="Gonzalez J.B."/>
            <person name="Henrissat B."/>
            <person name="Kuo A."/>
            <person name="Liang C."/>
            <person name="Lipzen A."/>
            <person name="Lutzoni F."/>
            <person name="Magnuson J."/>
            <person name="Mondo S."/>
            <person name="Nolan M."/>
            <person name="Ohm R."/>
            <person name="Pangilinan J."/>
            <person name="Park H.-J."/>
            <person name="Ramirez L."/>
            <person name="Alfaro M."/>
            <person name="Sun H."/>
            <person name="Tritt A."/>
            <person name="Yoshinaga Y."/>
            <person name="Zwiers L.-H."/>
            <person name="Turgeon B.G."/>
            <person name="Goodwin S.B."/>
            <person name="Spatafora J.W."/>
            <person name="Crous P.W."/>
            <person name="Grigoriev I.V."/>
        </authorList>
    </citation>
    <scope>NUCLEOTIDE SEQUENCE</scope>
    <source>
        <strain evidence="2">P77</strain>
    </source>
</reference>
<dbReference type="EMBL" id="ML975540">
    <property type="protein sequence ID" value="KAF1828489.1"/>
    <property type="molecule type" value="Genomic_DNA"/>
</dbReference>
<dbReference type="Proteomes" id="UP000800040">
    <property type="component" value="Unassembled WGS sequence"/>
</dbReference>
<protein>
    <submittedName>
        <fullName evidence="2">Uncharacterized protein</fullName>
    </submittedName>
</protein>
<feature type="compositionally biased region" description="Basic and acidic residues" evidence="1">
    <location>
        <begin position="245"/>
        <end position="269"/>
    </location>
</feature>
<evidence type="ECO:0000313" key="2">
    <source>
        <dbReference type="EMBL" id="KAF1828489.1"/>
    </source>
</evidence>
<feature type="region of interest" description="Disordered" evidence="1">
    <location>
        <begin position="233"/>
        <end position="277"/>
    </location>
</feature>
<accession>A0A6A5JWT6</accession>
<dbReference type="AlphaFoldDB" id="A0A6A5JWT6"/>
<keyword evidence="3" id="KW-1185">Reference proteome</keyword>
<name>A0A6A5JWT6_9PLEO</name>
<sequence length="822" mass="90258">MYKVTVRSLRGKPTGYNEYITADVADNEELHHISPYFSSSAITGSRYRTISEGKGYHSNVIRTDWSQSSYGFSNRFGWIGVNTEYLTDLTVTTTVNGKPTHTTVPAAIVASTATASANGVAAGDVSVALSPKLLDVLGKLLSEAEAACGRSQKRQTCNVNENFALRVAEEASAGGALEFVDAGVETTLPVITAGTVSTILNNAGLGAALPLVGIAVTWRLLGKLQAFTLPAASMNKNTGGDEDQDRCPADAPKGDDAVSFESGHDERTHKSDKHKPRCMDNECKAENKSGQKCKEVLHSRRLIEVYKLRQKQGKYKGCDCLASAQVIGVYTSDSAIYDFGLGWLDLQQKVLEDLSTSVALHCGEPAERWFSYQDGFEAVTQFCDKPDRKLKLRPSGDGLPDAQVDYSHGTMDPTIRIYAYVEDTYVGDKDSEDRKMGGSAAINCQWFNIAAIKGPISVPGHQDPNPPPQEATFLSIVLSNFIDESHYNDAWYFHVIKGGESAVCRPNDQAISSVSAWNNPSIENPPWPGGTFPLKVDELGNCEYKNDGSDPGALWCGEKAMPCHEDESKSGSSQVCSDKYYKTSEHPVVVWLLAPLLNEATRDFEEGSKQLVGITTRKLIRPVLRSQGGGGWKATVRICWQAYGFGGRLAFITYLHLPVVVDGQSPNKPEDFRMSKVFLGYTPIREDSRETGNYMGEEFDLLETHKTCVLVLEIVESSPWTTKGRRNPTKLDVLRSKLFNRQAIWMTMKSELSHEMIAKTPTCRDDRTAFHFLHGGAAEHVWDSADAAKLVKGKQPKLNVQVEMVPNEAHAWDYGSPFSARS</sequence>
<evidence type="ECO:0000313" key="3">
    <source>
        <dbReference type="Proteomes" id="UP000800040"/>
    </source>
</evidence>
<dbReference type="OrthoDB" id="3681113at2759"/>
<evidence type="ECO:0000256" key="1">
    <source>
        <dbReference type="SAM" id="MobiDB-lite"/>
    </source>
</evidence>
<proteinExistence type="predicted"/>
<organism evidence="2 3">
    <name type="scientific">Decorospora gaudefroyi</name>
    <dbReference type="NCBI Taxonomy" id="184978"/>
    <lineage>
        <taxon>Eukaryota</taxon>
        <taxon>Fungi</taxon>
        <taxon>Dikarya</taxon>
        <taxon>Ascomycota</taxon>
        <taxon>Pezizomycotina</taxon>
        <taxon>Dothideomycetes</taxon>
        <taxon>Pleosporomycetidae</taxon>
        <taxon>Pleosporales</taxon>
        <taxon>Pleosporineae</taxon>
        <taxon>Pleosporaceae</taxon>
        <taxon>Decorospora</taxon>
    </lineage>
</organism>